<dbReference type="EMBL" id="JACCEV010000001">
    <property type="protein sequence ID" value="NYT84236.1"/>
    <property type="molecule type" value="Genomic_DNA"/>
</dbReference>
<dbReference type="Gene3D" id="6.10.250.3150">
    <property type="match status" value="1"/>
</dbReference>
<evidence type="ECO:0000256" key="2">
    <source>
        <dbReference type="SAM" id="MobiDB-lite"/>
    </source>
</evidence>
<evidence type="ECO:0000313" key="6">
    <source>
        <dbReference type="Proteomes" id="UP000554144"/>
    </source>
</evidence>
<dbReference type="AlphaFoldDB" id="A0A853GTX6"/>
<feature type="coiled-coil region" evidence="1">
    <location>
        <begin position="159"/>
        <end position="322"/>
    </location>
</feature>
<proteinExistence type="predicted"/>
<dbReference type="Proteomes" id="UP000554144">
    <property type="component" value="Unassembled WGS sequence"/>
</dbReference>
<keyword evidence="1" id="KW-0175">Coiled coil</keyword>
<feature type="domain" description="M23ase beta-sheet core" evidence="4">
    <location>
        <begin position="376"/>
        <end position="469"/>
    </location>
</feature>
<dbReference type="PANTHER" id="PTHR21666">
    <property type="entry name" value="PEPTIDASE-RELATED"/>
    <property type="match status" value="1"/>
</dbReference>
<dbReference type="Pfam" id="PF01551">
    <property type="entry name" value="Peptidase_M23"/>
    <property type="match status" value="1"/>
</dbReference>
<feature type="region of interest" description="Disordered" evidence="2">
    <location>
        <begin position="44"/>
        <end position="64"/>
    </location>
</feature>
<keyword evidence="3" id="KW-0732">Signal</keyword>
<organism evidence="5 6">
    <name type="scientific">Pollutimonas harenae</name>
    <dbReference type="NCBI Taxonomy" id="657015"/>
    <lineage>
        <taxon>Bacteria</taxon>
        <taxon>Pseudomonadati</taxon>
        <taxon>Pseudomonadota</taxon>
        <taxon>Betaproteobacteria</taxon>
        <taxon>Burkholderiales</taxon>
        <taxon>Alcaligenaceae</taxon>
        <taxon>Pollutimonas</taxon>
    </lineage>
</organism>
<dbReference type="GO" id="GO:0004222">
    <property type="term" value="F:metalloendopeptidase activity"/>
    <property type="evidence" value="ECO:0007669"/>
    <property type="project" value="TreeGrafter"/>
</dbReference>
<dbReference type="PROSITE" id="PS51257">
    <property type="entry name" value="PROKAR_LIPOPROTEIN"/>
    <property type="match status" value="1"/>
</dbReference>
<evidence type="ECO:0000256" key="1">
    <source>
        <dbReference type="SAM" id="Coils"/>
    </source>
</evidence>
<dbReference type="FunFam" id="2.70.70.10:FF:000003">
    <property type="entry name" value="Murein hydrolase activator EnvC"/>
    <property type="match status" value="1"/>
</dbReference>
<name>A0A853GTX6_9BURK</name>
<comment type="caution">
    <text evidence="5">The sequence shown here is derived from an EMBL/GenBank/DDBJ whole genome shotgun (WGS) entry which is preliminary data.</text>
</comment>
<dbReference type="Gene3D" id="2.70.70.10">
    <property type="entry name" value="Glucose Permease (Domain IIA)"/>
    <property type="match status" value="1"/>
</dbReference>
<dbReference type="InterPro" id="IPR050570">
    <property type="entry name" value="Cell_wall_metabolism_enzyme"/>
</dbReference>
<protein>
    <submittedName>
        <fullName evidence="5">Peptidoglycan DD-metalloendopeptidase family protein</fullName>
    </submittedName>
</protein>
<dbReference type="InterPro" id="IPR016047">
    <property type="entry name" value="M23ase_b-sheet_dom"/>
</dbReference>
<feature type="signal peptide" evidence="3">
    <location>
        <begin position="1"/>
        <end position="18"/>
    </location>
</feature>
<dbReference type="RefSeq" id="WP_130038580.1">
    <property type="nucleotide sequence ID" value="NZ_JACCEV010000001.1"/>
</dbReference>
<reference evidence="5 6" key="1">
    <citation type="submission" date="2020-07" db="EMBL/GenBank/DDBJ databases">
        <title>Taxonomic revisions and descriptions of new bacterial species based on genomic comparisons in the high-G+C-content subgroup of the family Alcaligenaceae.</title>
        <authorList>
            <person name="Szabo A."/>
            <person name="Felfoldi T."/>
        </authorList>
    </citation>
    <scope>NUCLEOTIDE SEQUENCE [LARGE SCALE GENOMIC DNA]</scope>
    <source>
        <strain evidence="5 6">DSM 25667</strain>
    </source>
</reference>
<evidence type="ECO:0000259" key="4">
    <source>
        <dbReference type="Pfam" id="PF01551"/>
    </source>
</evidence>
<gene>
    <name evidence="5" type="ORF">H0A62_01350</name>
</gene>
<dbReference type="SUPFAM" id="SSF51261">
    <property type="entry name" value="Duplicated hybrid motif"/>
    <property type="match status" value="1"/>
</dbReference>
<dbReference type="CDD" id="cd12797">
    <property type="entry name" value="M23_peptidase"/>
    <property type="match status" value="1"/>
</dbReference>
<sequence>MRRALGCCALLWAGLACAAEPSLTQKQADAQTQRTELRARIASLQDEIDRSESSRRDAASQLKASETAISASNRRLAELAERQRAAERELKDLGAQIVEQKQQLTVRQHELGEQMRAQYAGGLSPWTALLSGDNPQAIGRDLRYLGYITQAQADAVIAVNLALDKLARLQARSEEQTQKLAQLAQETTDEKSKLEEQKAEHQKVLKRIETELQAQRGQAAGLKQNDERLGKLISGLEVAIAKQREAARIAEEKRRAEAARLAEAKRRADVARKAEQARQAEAARQAALAEQKARTEADRQVAEQVRLQVERARAEARAKEEAAAAKAKTEAAAAAQTVRSEPAGGFQGLGKRNPYPVSSNDILGRFGAERPEGGLWRGIVLRAPQGSPIKAIAAGRVVYANWLSGFGNIMIVDHGAKYLSVYAYNQSLLKRVGDIVGAGDTIATVGATGGQVESGLYFEIRHQGVPVNPLLWLRR</sequence>
<dbReference type="PANTHER" id="PTHR21666:SF270">
    <property type="entry name" value="MUREIN HYDROLASE ACTIVATOR ENVC"/>
    <property type="match status" value="1"/>
</dbReference>
<evidence type="ECO:0000313" key="5">
    <source>
        <dbReference type="EMBL" id="NYT84236.1"/>
    </source>
</evidence>
<dbReference type="OrthoDB" id="9784703at2"/>
<dbReference type="InterPro" id="IPR011055">
    <property type="entry name" value="Dup_hybrid_motif"/>
</dbReference>
<evidence type="ECO:0000256" key="3">
    <source>
        <dbReference type="SAM" id="SignalP"/>
    </source>
</evidence>
<keyword evidence="6" id="KW-1185">Reference proteome</keyword>
<accession>A0A853GTX6</accession>
<feature type="chain" id="PRO_5033055610" evidence="3">
    <location>
        <begin position="19"/>
        <end position="475"/>
    </location>
</feature>
<feature type="compositionally biased region" description="Basic and acidic residues" evidence="2">
    <location>
        <begin position="47"/>
        <end position="58"/>
    </location>
</feature>